<dbReference type="SUPFAM" id="SSF53822">
    <property type="entry name" value="Periplasmic binding protein-like I"/>
    <property type="match status" value="1"/>
</dbReference>
<dbReference type="Gene3D" id="3.40.50.2300">
    <property type="match status" value="2"/>
</dbReference>
<sequence length="746" mass="80452">MVHKTTASSPSSLSSPPISTKSSACCCCVVPRSNIPSLHRQPQPHLTRPPRRSSISKPMSSPHSLSSSSELSWSSMLSHLFAKDRCPRRVRTSSARHTRTSSTCKSSHHSIPSDYQAATATYFPIATATSSSSSLFSRARSARTLLETLPRSTSPLSLTKHRPQSSLLPSLASSSSKASRMDLALYLLLRFAILFLVPLALLQGTDAFPLESLRKPFARRDVTLVSPPPFNSWTVQSNAVAMNLSKIVACDPDSMTGYNGRLPLVSTNGSIRLAGIMHGTTTYWNRVLDGANDAANLTGVEIDWFLPKNKIFDPTFMANQIHLAANSGQYDGLFLTIPNSEIASAVMRVAREQIGMPVVVVNVGQQTASQMGYLSVLQNDTNAGEKLGYALYDRGARNFLCISPSQIVQSLNDRCAGIMRAFNNRGITFEEGSSYNKTIFVGPTNIDTPANLDRIRAYLQSHTSIDAIIGVSLAAVNLTLKASVLSRNVTMTPAVGRTGNYWVGTFDVDDTVVANVKSGAIAFAVSQTPYLQGAIPIIELFLQVATGQKLVEPVITTGPNLLTADTIEREYNLDMTASLQDFAKAQKTVVVLNRDIPLELTRWNEALGGLVQSASMLGYDTVSATSMDQLNKIHADLKSQTNVSSSVNYGPYSGVQGVVVSLADTTQYDQLMNNTAILGADMPVIGMGSVSNSTVLQSRTVWLGPSDEAMGSERPLVAIQTLRTAVQHPCPHVRSGPSGPKRQHDS</sequence>
<organism evidence="6 7">
    <name type="scientific">Linnemannia elongata AG-77</name>
    <dbReference type="NCBI Taxonomy" id="1314771"/>
    <lineage>
        <taxon>Eukaryota</taxon>
        <taxon>Fungi</taxon>
        <taxon>Fungi incertae sedis</taxon>
        <taxon>Mucoromycota</taxon>
        <taxon>Mortierellomycotina</taxon>
        <taxon>Mortierellomycetes</taxon>
        <taxon>Mortierellales</taxon>
        <taxon>Mortierellaceae</taxon>
        <taxon>Linnemannia</taxon>
    </lineage>
</organism>
<reference evidence="6 7" key="1">
    <citation type="submission" date="2016-05" db="EMBL/GenBank/DDBJ databases">
        <title>Genome sequencing reveals origins of a unique bacterial endosymbiosis in the earliest lineages of terrestrial Fungi.</title>
        <authorList>
            <consortium name="DOE Joint Genome Institute"/>
            <person name="Uehling J."/>
            <person name="Gryganskyi A."/>
            <person name="Hameed K."/>
            <person name="Tschaplinski T."/>
            <person name="Misztal P."/>
            <person name="Wu S."/>
            <person name="Desiro A."/>
            <person name="Vande Pol N."/>
            <person name="Du Z.-Y."/>
            <person name="Zienkiewicz A."/>
            <person name="Zienkiewicz K."/>
            <person name="Morin E."/>
            <person name="Tisserant E."/>
            <person name="Splivallo R."/>
            <person name="Hainaut M."/>
            <person name="Henrissat B."/>
            <person name="Ohm R."/>
            <person name="Kuo A."/>
            <person name="Yan J."/>
            <person name="Lipzen A."/>
            <person name="Nolan M."/>
            <person name="Labutti K."/>
            <person name="Barry K."/>
            <person name="Goldstein A."/>
            <person name="Labbe J."/>
            <person name="Schadt C."/>
            <person name="Tuskan G."/>
            <person name="Grigoriev I."/>
            <person name="Martin F."/>
            <person name="Vilgalys R."/>
            <person name="Bonito G."/>
        </authorList>
    </citation>
    <scope>NUCLEOTIDE SEQUENCE [LARGE SCALE GENOMIC DNA]</scope>
    <source>
        <strain evidence="6 7">AG-77</strain>
    </source>
</reference>
<name>A0A197K7I7_9FUNG</name>
<dbReference type="AlphaFoldDB" id="A0A197K7I7"/>
<keyword evidence="4" id="KW-1133">Transmembrane helix</keyword>
<evidence type="ECO:0000256" key="2">
    <source>
        <dbReference type="ARBA" id="ARBA00007639"/>
    </source>
</evidence>
<keyword evidence="7" id="KW-1185">Reference proteome</keyword>
<evidence type="ECO:0000256" key="1">
    <source>
        <dbReference type="ARBA" id="ARBA00004196"/>
    </source>
</evidence>
<evidence type="ECO:0000256" key="4">
    <source>
        <dbReference type="SAM" id="Phobius"/>
    </source>
</evidence>
<dbReference type="InterPro" id="IPR050555">
    <property type="entry name" value="Bact_Solute-Bind_Prot2"/>
</dbReference>
<comment type="similarity">
    <text evidence="2">Belongs to the bacterial solute-binding protein 2 family.</text>
</comment>
<feature type="compositionally biased region" description="Low complexity" evidence="3">
    <location>
        <begin position="53"/>
        <end position="69"/>
    </location>
</feature>
<dbReference type="EMBL" id="KV442025">
    <property type="protein sequence ID" value="OAQ32394.1"/>
    <property type="molecule type" value="Genomic_DNA"/>
</dbReference>
<comment type="subcellular location">
    <subcellularLocation>
        <location evidence="1">Cell envelope</location>
    </subcellularLocation>
</comment>
<dbReference type="Proteomes" id="UP000078512">
    <property type="component" value="Unassembled WGS sequence"/>
</dbReference>
<keyword evidence="4" id="KW-0472">Membrane</keyword>
<feature type="region of interest" description="Disordered" evidence="3">
    <location>
        <begin position="37"/>
        <end position="69"/>
    </location>
</feature>
<feature type="compositionally biased region" description="Basic residues" evidence="3">
    <location>
        <begin position="88"/>
        <end position="99"/>
    </location>
</feature>
<feature type="region of interest" description="Disordered" evidence="3">
    <location>
        <begin position="1"/>
        <end position="20"/>
    </location>
</feature>
<dbReference type="GO" id="GO:0030246">
    <property type="term" value="F:carbohydrate binding"/>
    <property type="evidence" value="ECO:0007669"/>
    <property type="project" value="TreeGrafter"/>
</dbReference>
<gene>
    <name evidence="6" type="ORF">K457DRAFT_306932</name>
</gene>
<feature type="transmembrane region" description="Helical" evidence="4">
    <location>
        <begin position="183"/>
        <end position="202"/>
    </location>
</feature>
<accession>A0A197K7I7</accession>
<feature type="region of interest" description="Disordered" evidence="3">
    <location>
        <begin position="87"/>
        <end position="111"/>
    </location>
</feature>
<dbReference type="InterPro" id="IPR025997">
    <property type="entry name" value="SBP_2_dom"/>
</dbReference>
<dbReference type="OrthoDB" id="60033at2759"/>
<feature type="domain" description="Periplasmic binding protein" evidence="5">
    <location>
        <begin position="280"/>
        <end position="548"/>
    </location>
</feature>
<evidence type="ECO:0000256" key="3">
    <source>
        <dbReference type="SAM" id="MobiDB-lite"/>
    </source>
</evidence>
<dbReference type="PANTHER" id="PTHR30036">
    <property type="entry name" value="D-XYLOSE-BINDING PERIPLASMIC PROTEIN"/>
    <property type="match status" value="1"/>
</dbReference>
<keyword evidence="4" id="KW-0812">Transmembrane</keyword>
<evidence type="ECO:0000259" key="5">
    <source>
        <dbReference type="Pfam" id="PF13407"/>
    </source>
</evidence>
<dbReference type="PANTHER" id="PTHR30036:SF7">
    <property type="entry name" value="ABC TRANSPORTER PERIPLASMIC-BINDING PROTEIN YPHF"/>
    <property type="match status" value="1"/>
</dbReference>
<dbReference type="InterPro" id="IPR028082">
    <property type="entry name" value="Peripla_BP_I"/>
</dbReference>
<proteinExistence type="inferred from homology"/>
<evidence type="ECO:0000313" key="7">
    <source>
        <dbReference type="Proteomes" id="UP000078512"/>
    </source>
</evidence>
<dbReference type="Pfam" id="PF13407">
    <property type="entry name" value="Peripla_BP_4"/>
    <property type="match status" value="1"/>
</dbReference>
<protein>
    <submittedName>
        <fullName evidence="6">Periplasmic binding protein-like I</fullName>
    </submittedName>
</protein>
<evidence type="ECO:0000313" key="6">
    <source>
        <dbReference type="EMBL" id="OAQ32394.1"/>
    </source>
</evidence>